<evidence type="ECO:0000259" key="1">
    <source>
        <dbReference type="Pfam" id="PF03259"/>
    </source>
</evidence>
<dbReference type="InterPro" id="IPR053141">
    <property type="entry name" value="Mycobact_SerProt_Inhib_Rv3364c"/>
</dbReference>
<organism evidence="2 3">
    <name type="scientific">Saccharopolyspora cebuensis</name>
    <dbReference type="NCBI Taxonomy" id="418759"/>
    <lineage>
        <taxon>Bacteria</taxon>
        <taxon>Bacillati</taxon>
        <taxon>Actinomycetota</taxon>
        <taxon>Actinomycetes</taxon>
        <taxon>Pseudonocardiales</taxon>
        <taxon>Pseudonocardiaceae</taxon>
        <taxon>Saccharopolyspora</taxon>
    </lineage>
</organism>
<keyword evidence="3" id="KW-1185">Reference proteome</keyword>
<feature type="domain" description="Roadblock/LAMTOR2" evidence="1">
    <location>
        <begin position="10"/>
        <end position="97"/>
    </location>
</feature>
<name>A0ABV4CQX7_9PSEU</name>
<dbReference type="InterPro" id="IPR004942">
    <property type="entry name" value="Roadblock/LAMTOR2_dom"/>
</dbReference>
<dbReference type="Gene3D" id="3.30.450.30">
    <property type="entry name" value="Dynein light chain 2a, cytoplasmic"/>
    <property type="match status" value="1"/>
</dbReference>
<dbReference type="Pfam" id="PF03259">
    <property type="entry name" value="Robl_LC7"/>
    <property type="match status" value="1"/>
</dbReference>
<evidence type="ECO:0000313" key="3">
    <source>
        <dbReference type="Proteomes" id="UP001564626"/>
    </source>
</evidence>
<accession>A0ABV4CQX7</accession>
<sequence>MSTVDSAWITDRLREVPGVLTAFVVSDDGLLAEEAPGLSRDAADPWAAAASGINAAAQQMVQCSGGSLSTRTRTIIDDGHSSHQIVQRAGEHTTIVVHVSYAADMGIVSTTLEGIVQRLGSALGTGQRST</sequence>
<protein>
    <submittedName>
        <fullName evidence="2">Roadblock/LC7 domain-containing protein</fullName>
    </submittedName>
</protein>
<dbReference type="PANTHER" id="PTHR36222:SF1">
    <property type="entry name" value="SERINE PROTEASE INHIBITOR RV3364C"/>
    <property type="match status" value="1"/>
</dbReference>
<evidence type="ECO:0000313" key="2">
    <source>
        <dbReference type="EMBL" id="MEY8042933.1"/>
    </source>
</evidence>
<gene>
    <name evidence="2" type="ORF">AB8O55_26295</name>
</gene>
<dbReference type="SUPFAM" id="SSF103196">
    <property type="entry name" value="Roadblock/LC7 domain"/>
    <property type="match status" value="1"/>
</dbReference>
<proteinExistence type="predicted"/>
<dbReference type="PANTHER" id="PTHR36222">
    <property type="entry name" value="SERINE PROTEASE INHIBITOR RV3364C"/>
    <property type="match status" value="1"/>
</dbReference>
<comment type="caution">
    <text evidence="2">The sequence shown here is derived from an EMBL/GenBank/DDBJ whole genome shotgun (WGS) entry which is preliminary data.</text>
</comment>
<reference evidence="2 3" key="1">
    <citation type="submission" date="2024-08" db="EMBL/GenBank/DDBJ databases">
        <title>Genome mining of Saccharopolyspora cebuensis PGLac3 from Nigerian medicinal plant.</title>
        <authorList>
            <person name="Ezeobiora C.E."/>
            <person name="Igbokwe N.H."/>
            <person name="Amin D.H."/>
            <person name="Mendie U.E."/>
        </authorList>
    </citation>
    <scope>NUCLEOTIDE SEQUENCE [LARGE SCALE GENOMIC DNA]</scope>
    <source>
        <strain evidence="2 3">PGLac3</strain>
    </source>
</reference>
<dbReference type="Proteomes" id="UP001564626">
    <property type="component" value="Unassembled WGS sequence"/>
</dbReference>
<dbReference type="RefSeq" id="WP_345364037.1">
    <property type="nucleotide sequence ID" value="NZ_BAABII010000010.1"/>
</dbReference>
<dbReference type="EMBL" id="JBGEHV010000070">
    <property type="protein sequence ID" value="MEY8042933.1"/>
    <property type="molecule type" value="Genomic_DNA"/>
</dbReference>